<evidence type="ECO:0000313" key="7">
    <source>
        <dbReference type="Proteomes" id="UP000264840"/>
    </source>
</evidence>
<dbReference type="Pfam" id="PF07686">
    <property type="entry name" value="V-set"/>
    <property type="match status" value="1"/>
</dbReference>
<evidence type="ECO:0000256" key="3">
    <source>
        <dbReference type="ARBA" id="ARBA00023136"/>
    </source>
</evidence>
<dbReference type="OMA" id="EPGDQPI"/>
<dbReference type="CDD" id="cd05716">
    <property type="entry name" value="IgV_pIgR_like"/>
    <property type="match status" value="1"/>
</dbReference>
<evidence type="ECO:0000313" key="6">
    <source>
        <dbReference type="Ensembl" id="ENSHBUP00000010758.1"/>
    </source>
</evidence>
<name>A0A3Q2VR62_HAPBU</name>
<dbReference type="SUPFAM" id="SSF48726">
    <property type="entry name" value="Immunoglobulin"/>
    <property type="match status" value="1"/>
</dbReference>
<comment type="subcellular location">
    <subcellularLocation>
        <location evidence="1">Membrane</location>
    </subcellularLocation>
</comment>
<keyword evidence="3 4" id="KW-0472">Membrane</keyword>
<dbReference type="InterPro" id="IPR036179">
    <property type="entry name" value="Ig-like_dom_sf"/>
</dbReference>
<dbReference type="PANTHER" id="PTHR11860:SF118">
    <property type="entry name" value="CMRF35-LIKE MOLECULE 3-RELATED"/>
    <property type="match status" value="1"/>
</dbReference>
<dbReference type="GeneTree" id="ENSGT01150000287415"/>
<dbReference type="SMART" id="SM00409">
    <property type="entry name" value="IG"/>
    <property type="match status" value="1"/>
</dbReference>
<evidence type="ECO:0000256" key="1">
    <source>
        <dbReference type="ARBA" id="ARBA00004370"/>
    </source>
</evidence>
<reference evidence="6" key="1">
    <citation type="submission" date="2025-08" db="UniProtKB">
        <authorList>
            <consortium name="Ensembl"/>
        </authorList>
    </citation>
    <scope>IDENTIFICATION</scope>
</reference>
<dbReference type="GO" id="GO:0004888">
    <property type="term" value="F:transmembrane signaling receptor activity"/>
    <property type="evidence" value="ECO:0007669"/>
    <property type="project" value="TreeGrafter"/>
</dbReference>
<dbReference type="GO" id="GO:0005886">
    <property type="term" value="C:plasma membrane"/>
    <property type="evidence" value="ECO:0007669"/>
    <property type="project" value="TreeGrafter"/>
</dbReference>
<dbReference type="Gene3D" id="2.60.40.10">
    <property type="entry name" value="Immunoglobulins"/>
    <property type="match status" value="1"/>
</dbReference>
<reference evidence="6" key="2">
    <citation type="submission" date="2025-09" db="UniProtKB">
        <authorList>
            <consortium name="Ensembl"/>
        </authorList>
    </citation>
    <scope>IDENTIFICATION</scope>
</reference>
<dbReference type="PANTHER" id="PTHR11860">
    <property type="entry name" value="POLYMERIC-IMMUNOGLOBULIN RECEPTOR"/>
    <property type="match status" value="1"/>
</dbReference>
<feature type="transmembrane region" description="Helical" evidence="4">
    <location>
        <begin position="128"/>
        <end position="144"/>
    </location>
</feature>
<evidence type="ECO:0000256" key="2">
    <source>
        <dbReference type="ARBA" id="ARBA00022692"/>
    </source>
</evidence>
<sequence>MWLLQIEYICVTSTAGVIRVSGYEGADVNVSCSYKKRFQSSEKYLCKSNCGKSDVLIMTTQPKNKKYSIYDDTKAQIFTVTIFNLQKRDAGEYWCGISLFGNDIYAEVTVDVGQGEKKNVATGTYDMWILRYFCADFILLNISFPAAIHILVYFLPAPLVIMLIPTVAWIKVYKCTKVRGKTHICTQTHI</sequence>
<dbReference type="InterPro" id="IPR050671">
    <property type="entry name" value="CD300_family_receptors"/>
</dbReference>
<keyword evidence="2 4" id="KW-0812">Transmembrane</keyword>
<dbReference type="AlphaFoldDB" id="A0A3Q2VR62"/>
<dbReference type="InterPro" id="IPR013783">
    <property type="entry name" value="Ig-like_fold"/>
</dbReference>
<feature type="domain" description="Immunoglobulin" evidence="5">
    <location>
        <begin position="17"/>
        <end position="113"/>
    </location>
</feature>
<dbReference type="InterPro" id="IPR013106">
    <property type="entry name" value="Ig_V-set"/>
</dbReference>
<evidence type="ECO:0000259" key="5">
    <source>
        <dbReference type="SMART" id="SM00409"/>
    </source>
</evidence>
<accession>A0A3Q2VR62</accession>
<dbReference type="STRING" id="8153.ENSHBUP00000010758"/>
<dbReference type="InterPro" id="IPR003599">
    <property type="entry name" value="Ig_sub"/>
</dbReference>
<feature type="transmembrane region" description="Helical" evidence="4">
    <location>
        <begin position="150"/>
        <end position="170"/>
    </location>
</feature>
<evidence type="ECO:0000256" key="4">
    <source>
        <dbReference type="SAM" id="Phobius"/>
    </source>
</evidence>
<dbReference type="Proteomes" id="UP000264840">
    <property type="component" value="Unplaced"/>
</dbReference>
<keyword evidence="4" id="KW-1133">Transmembrane helix</keyword>
<protein>
    <recommendedName>
        <fullName evidence="5">Immunoglobulin domain-containing protein</fullName>
    </recommendedName>
</protein>
<keyword evidence="7" id="KW-1185">Reference proteome</keyword>
<dbReference type="Ensembl" id="ENSHBUT00000031837.1">
    <property type="protein sequence ID" value="ENSHBUP00000010758.1"/>
    <property type="gene ID" value="ENSHBUG00000012322.1"/>
</dbReference>
<proteinExistence type="predicted"/>
<organism evidence="6 7">
    <name type="scientific">Haplochromis burtoni</name>
    <name type="common">Burton's mouthbrooder</name>
    <name type="synonym">Chromis burtoni</name>
    <dbReference type="NCBI Taxonomy" id="8153"/>
    <lineage>
        <taxon>Eukaryota</taxon>
        <taxon>Metazoa</taxon>
        <taxon>Chordata</taxon>
        <taxon>Craniata</taxon>
        <taxon>Vertebrata</taxon>
        <taxon>Euteleostomi</taxon>
        <taxon>Actinopterygii</taxon>
        <taxon>Neopterygii</taxon>
        <taxon>Teleostei</taxon>
        <taxon>Neoteleostei</taxon>
        <taxon>Acanthomorphata</taxon>
        <taxon>Ovalentaria</taxon>
        <taxon>Cichlomorphae</taxon>
        <taxon>Cichliformes</taxon>
        <taxon>Cichlidae</taxon>
        <taxon>African cichlids</taxon>
        <taxon>Pseudocrenilabrinae</taxon>
        <taxon>Haplochromini</taxon>
        <taxon>Haplochromis</taxon>
    </lineage>
</organism>